<reference evidence="5 6" key="1">
    <citation type="submission" date="2022-05" db="EMBL/GenBank/DDBJ databases">
        <title>Genome Sequencing of Bee-Associated Microbes.</title>
        <authorList>
            <person name="Dunlap C."/>
        </authorList>
    </citation>
    <scope>NUCLEOTIDE SEQUENCE [LARGE SCALE GENOMIC DNA]</scope>
    <source>
        <strain evidence="5 6">NRRL B-14421</strain>
    </source>
</reference>
<dbReference type="SUPFAM" id="SSF53756">
    <property type="entry name" value="UDP-Glycosyltransferase/glycogen phosphorylase"/>
    <property type="match status" value="1"/>
</dbReference>
<dbReference type="Pfam" id="PF13439">
    <property type="entry name" value="Glyco_transf_4"/>
    <property type="match status" value="1"/>
</dbReference>
<sequence length="405" mass="45893">MTNEYEGNIVGGLGIVAINLSKVLAKRNGIFLTIICKGASREVTVENYSSIRVIRFPSSSKYHSVSRQKFNAVPIARWLQAHGFASPDLIHIHSLQCDELAKHYKHKYRIPVIYTCHSLVVLEKRQRGQTNMAARQKKLIRIANAITVPSQWQKMKNRQYYPFYKGQIKVIQNAVSMKNEMNKPAFNPYHLLYVGRLTAVKGIKELLHAISLLKKINQHVKLDIVGKGSRAYTIKLKKIAHKLNINKNVKWIGKLKPMAVQRLYSSYGAVIVPSRHESFGLVALEAMANGAPLVSTRKGGLHSFVNKNNASVIRTVTASNIASSVREIWRNPELTISRVRVAKDTANRYGWAKISNQYFSLFSRYVKGRRINVASTSLEIEKDMENEAPRPSMDRPEYLGEARLL</sequence>
<dbReference type="EMBL" id="JAMDMX010000090">
    <property type="protein sequence ID" value="MCY9696130.1"/>
    <property type="molecule type" value="Genomic_DNA"/>
</dbReference>
<comment type="caution">
    <text evidence="5">The sequence shown here is derived from an EMBL/GenBank/DDBJ whole genome shotgun (WGS) entry which is preliminary data.</text>
</comment>
<dbReference type="Pfam" id="PF00534">
    <property type="entry name" value="Glycos_transf_1"/>
    <property type="match status" value="1"/>
</dbReference>
<dbReference type="PANTHER" id="PTHR46401">
    <property type="entry name" value="GLYCOSYLTRANSFERASE WBBK-RELATED"/>
    <property type="match status" value="1"/>
</dbReference>
<evidence type="ECO:0000256" key="2">
    <source>
        <dbReference type="SAM" id="MobiDB-lite"/>
    </source>
</evidence>
<keyword evidence="1" id="KW-0808">Transferase</keyword>
<evidence type="ECO:0000259" key="4">
    <source>
        <dbReference type="Pfam" id="PF13439"/>
    </source>
</evidence>
<organism evidence="5 6">
    <name type="scientific">Paenibacillus alginolyticus</name>
    <dbReference type="NCBI Taxonomy" id="59839"/>
    <lineage>
        <taxon>Bacteria</taxon>
        <taxon>Bacillati</taxon>
        <taxon>Bacillota</taxon>
        <taxon>Bacilli</taxon>
        <taxon>Bacillales</taxon>
        <taxon>Paenibacillaceae</taxon>
        <taxon>Paenibacillus</taxon>
    </lineage>
</organism>
<feature type="region of interest" description="Disordered" evidence="2">
    <location>
        <begin position="384"/>
        <end position="405"/>
    </location>
</feature>
<evidence type="ECO:0000256" key="1">
    <source>
        <dbReference type="ARBA" id="ARBA00022679"/>
    </source>
</evidence>
<dbReference type="Gene3D" id="3.40.50.2000">
    <property type="entry name" value="Glycogen Phosphorylase B"/>
    <property type="match status" value="2"/>
</dbReference>
<name>A0ABT4GIY6_9BACL</name>
<dbReference type="PANTHER" id="PTHR46401:SF2">
    <property type="entry name" value="GLYCOSYLTRANSFERASE WBBK-RELATED"/>
    <property type="match status" value="1"/>
</dbReference>
<protein>
    <submittedName>
        <fullName evidence="5">Glycosyltransferase family 4 protein</fullName>
    </submittedName>
</protein>
<dbReference type="Proteomes" id="UP001527099">
    <property type="component" value="Unassembled WGS sequence"/>
</dbReference>
<dbReference type="CDD" id="cd03801">
    <property type="entry name" value="GT4_PimA-like"/>
    <property type="match status" value="1"/>
</dbReference>
<evidence type="ECO:0000259" key="3">
    <source>
        <dbReference type="Pfam" id="PF00534"/>
    </source>
</evidence>
<proteinExistence type="predicted"/>
<dbReference type="InterPro" id="IPR028098">
    <property type="entry name" value="Glyco_trans_4-like_N"/>
</dbReference>
<keyword evidence="6" id="KW-1185">Reference proteome</keyword>
<dbReference type="RefSeq" id="WP_268617291.1">
    <property type="nucleotide sequence ID" value="NZ_JAMDMX010000090.1"/>
</dbReference>
<feature type="domain" description="Glycosyltransferase subfamily 4-like N-terminal" evidence="4">
    <location>
        <begin position="10"/>
        <end position="176"/>
    </location>
</feature>
<evidence type="ECO:0000313" key="5">
    <source>
        <dbReference type="EMBL" id="MCY9696130.1"/>
    </source>
</evidence>
<gene>
    <name evidence="5" type="ORF">M5X19_25000</name>
</gene>
<accession>A0ABT4GIY6</accession>
<evidence type="ECO:0000313" key="6">
    <source>
        <dbReference type="Proteomes" id="UP001527099"/>
    </source>
</evidence>
<dbReference type="InterPro" id="IPR001296">
    <property type="entry name" value="Glyco_trans_1"/>
</dbReference>
<feature type="domain" description="Glycosyl transferase family 1" evidence="3">
    <location>
        <begin position="187"/>
        <end position="334"/>
    </location>
</feature>